<name>A0A1B1Z8Y2_9BACL</name>
<dbReference type="EMBL" id="CP016761">
    <property type="protein sequence ID" value="ANX13903.1"/>
    <property type="molecule type" value="Genomic_DNA"/>
</dbReference>
<evidence type="ECO:0000313" key="2">
    <source>
        <dbReference type="EMBL" id="ANX13903.1"/>
    </source>
</evidence>
<accession>A0A1B1Z8Y2</accession>
<feature type="transmembrane region" description="Helical" evidence="1">
    <location>
        <begin position="85"/>
        <end position="104"/>
    </location>
</feature>
<dbReference type="OrthoDB" id="2868029at2"/>
<proteinExistence type="predicted"/>
<dbReference type="Proteomes" id="UP000077412">
    <property type="component" value="Chromosome"/>
</dbReference>
<dbReference type="STRING" id="255247.ABE41_017970"/>
<dbReference type="AlphaFoldDB" id="A0A1B1Z8Y2"/>
<keyword evidence="1" id="KW-1133">Transmembrane helix</keyword>
<organism evidence="2 3">
    <name type="scientific">Fictibacillus arsenicus</name>
    <dbReference type="NCBI Taxonomy" id="255247"/>
    <lineage>
        <taxon>Bacteria</taxon>
        <taxon>Bacillati</taxon>
        <taxon>Bacillota</taxon>
        <taxon>Bacilli</taxon>
        <taxon>Bacillales</taxon>
        <taxon>Fictibacillaceae</taxon>
        <taxon>Fictibacillus</taxon>
    </lineage>
</organism>
<evidence type="ECO:0000313" key="3">
    <source>
        <dbReference type="Proteomes" id="UP000077412"/>
    </source>
</evidence>
<keyword evidence="1" id="KW-0472">Membrane</keyword>
<feature type="transmembrane region" description="Helical" evidence="1">
    <location>
        <begin position="12"/>
        <end position="34"/>
    </location>
</feature>
<dbReference type="RefSeq" id="WP_066293362.1">
    <property type="nucleotide sequence ID" value="NZ_CP016761.1"/>
</dbReference>
<reference evidence="2 3" key="1">
    <citation type="submission" date="2016-08" db="EMBL/GenBank/DDBJ databases">
        <title>Complete genome sequence of Fictibacillus arsenicus G25-54, a strain with toxicity to nematodes and a potential arsenic-resistance activity.</title>
        <authorList>
            <person name="Zheng Z."/>
        </authorList>
    </citation>
    <scope>NUCLEOTIDE SEQUENCE [LARGE SCALE GENOMIC DNA]</scope>
    <source>
        <strain evidence="2 3">G25-54</strain>
    </source>
</reference>
<dbReference type="KEGG" id="far:ABE41_017970"/>
<keyword evidence="1" id="KW-0812">Transmembrane</keyword>
<feature type="transmembrane region" description="Helical" evidence="1">
    <location>
        <begin position="54"/>
        <end position="73"/>
    </location>
</feature>
<sequence length="140" mass="15726">MKNFISLKMTSNLLLVINGFMLLLHILILLKIVPYDFIWGGQINNTADLYRLESISILIQCGFIFIISLRAGYIFPGKLKKTANVGVWIIFIFMILNTIVNITSSSGIESLVMTPLTIILAILTFRLALEKEGHNTTISH</sequence>
<evidence type="ECO:0000256" key="1">
    <source>
        <dbReference type="SAM" id="Phobius"/>
    </source>
</evidence>
<protein>
    <submittedName>
        <fullName evidence="2">Uncharacterized protein</fullName>
    </submittedName>
</protein>
<keyword evidence="3" id="KW-1185">Reference proteome</keyword>
<feature type="transmembrane region" description="Helical" evidence="1">
    <location>
        <begin position="110"/>
        <end position="129"/>
    </location>
</feature>
<gene>
    <name evidence="2" type="ORF">ABE41_017970</name>
</gene>